<evidence type="ECO:0000256" key="4">
    <source>
        <dbReference type="RuleBase" id="RU362068"/>
    </source>
</evidence>
<dbReference type="Pfam" id="PF02558">
    <property type="entry name" value="ApbA"/>
    <property type="match status" value="1"/>
</dbReference>
<feature type="domain" description="Ketopantoate reductase N-terminal" evidence="5">
    <location>
        <begin position="6"/>
        <end position="148"/>
    </location>
</feature>
<evidence type="ECO:0000256" key="1">
    <source>
        <dbReference type="ARBA" id="ARBA00007870"/>
    </source>
</evidence>
<comment type="pathway">
    <text evidence="4">Cofactor biosynthesis; (R)-pantothenate biosynthesis; (R)-pantoate from 3-methyl-2-oxobutanoate: step 2/2.</text>
</comment>
<dbReference type="AlphaFoldDB" id="A0A9D1D5S3"/>
<dbReference type="NCBIfam" id="TIGR00745">
    <property type="entry name" value="apbA_panE"/>
    <property type="match status" value="1"/>
</dbReference>
<keyword evidence="3 4" id="KW-0560">Oxidoreductase</keyword>
<dbReference type="EMBL" id="DVGC01000050">
    <property type="protein sequence ID" value="HIR06047.1"/>
    <property type="molecule type" value="Genomic_DNA"/>
</dbReference>
<reference evidence="7" key="2">
    <citation type="journal article" date="2021" name="PeerJ">
        <title>Extensive microbial diversity within the chicken gut microbiome revealed by metagenomics and culture.</title>
        <authorList>
            <person name="Gilroy R."/>
            <person name="Ravi A."/>
            <person name="Getino M."/>
            <person name="Pursley I."/>
            <person name="Horton D.L."/>
            <person name="Alikhan N.F."/>
            <person name="Baker D."/>
            <person name="Gharbi K."/>
            <person name="Hall N."/>
            <person name="Watson M."/>
            <person name="Adriaenssens E.M."/>
            <person name="Foster-Nyarko E."/>
            <person name="Jarju S."/>
            <person name="Secka A."/>
            <person name="Antonio M."/>
            <person name="Oren A."/>
            <person name="Chaudhuri R.R."/>
            <person name="La Ragione R."/>
            <person name="Hildebrand F."/>
            <person name="Pallen M.J."/>
        </authorList>
    </citation>
    <scope>NUCLEOTIDE SEQUENCE</scope>
    <source>
        <strain evidence="7">CHK180-2868</strain>
    </source>
</reference>
<dbReference type="PANTHER" id="PTHR21708:SF26">
    <property type="entry name" value="2-DEHYDROPANTOATE 2-REDUCTASE"/>
    <property type="match status" value="1"/>
</dbReference>
<dbReference type="InterPro" id="IPR008927">
    <property type="entry name" value="6-PGluconate_DH-like_C_sf"/>
</dbReference>
<dbReference type="SUPFAM" id="SSF51735">
    <property type="entry name" value="NAD(P)-binding Rossmann-fold domains"/>
    <property type="match status" value="1"/>
</dbReference>
<evidence type="ECO:0000256" key="2">
    <source>
        <dbReference type="ARBA" id="ARBA00022857"/>
    </source>
</evidence>
<dbReference type="InterPro" id="IPR036291">
    <property type="entry name" value="NAD(P)-bd_dom_sf"/>
</dbReference>
<comment type="caution">
    <text evidence="7">The sequence shown here is derived from an EMBL/GenBank/DDBJ whole genome shotgun (WGS) entry which is preliminary data.</text>
</comment>
<evidence type="ECO:0000259" key="5">
    <source>
        <dbReference type="Pfam" id="PF02558"/>
    </source>
</evidence>
<accession>A0A9D1D5S3</accession>
<dbReference type="InterPro" id="IPR013332">
    <property type="entry name" value="KPR_N"/>
</dbReference>
<dbReference type="InterPro" id="IPR013752">
    <property type="entry name" value="KPA_reductase"/>
</dbReference>
<comment type="catalytic activity">
    <reaction evidence="4">
        <text>(R)-pantoate + NADP(+) = 2-dehydropantoate + NADPH + H(+)</text>
        <dbReference type="Rhea" id="RHEA:16233"/>
        <dbReference type="ChEBI" id="CHEBI:11561"/>
        <dbReference type="ChEBI" id="CHEBI:15378"/>
        <dbReference type="ChEBI" id="CHEBI:15980"/>
        <dbReference type="ChEBI" id="CHEBI:57783"/>
        <dbReference type="ChEBI" id="CHEBI:58349"/>
        <dbReference type="EC" id="1.1.1.169"/>
    </reaction>
</comment>
<dbReference type="PANTHER" id="PTHR21708">
    <property type="entry name" value="PROBABLE 2-DEHYDROPANTOATE 2-REDUCTASE"/>
    <property type="match status" value="1"/>
</dbReference>
<dbReference type="EC" id="1.1.1.169" evidence="4"/>
<name>A0A9D1D5S3_9FIRM</name>
<keyword evidence="4" id="KW-0566">Pantothenate biosynthesis</keyword>
<sequence length="315" mass="34886">MEIRTVGIVGLGALGVMYGNRLTECLGPEQVYFLADEERAARYRREGVFCNGKPCHFSYRTPADAEKLDLIVFAVKATGLSEAIETAAPFVGEKTLLLSVLNGISSERMLKERFGAGNVLYACVQGMDAGKKENQVHYQNMGYISIGHEDGRRDEKLLAVISLFERTGLEYRVPEDILREQWNKLMLNTGVNQVTAIYGGTYSLVQKDGEARTMMIEAMKEVRKVAESQGISLTDKDIEGWLTLLSGLDPNGRTSMCQDVLAGRKTEVDLFSGTILSLAKAAGIQVPVNEYLYEKIRDLEDGFDRKTTGEGEQTE</sequence>
<keyword evidence="2 4" id="KW-0521">NADP</keyword>
<feature type="domain" description="Ketopantoate reductase C-terminal" evidence="6">
    <location>
        <begin position="176"/>
        <end position="299"/>
    </location>
</feature>
<reference evidence="7" key="1">
    <citation type="submission" date="2020-10" db="EMBL/GenBank/DDBJ databases">
        <authorList>
            <person name="Gilroy R."/>
        </authorList>
    </citation>
    <scope>NUCLEOTIDE SEQUENCE</scope>
    <source>
        <strain evidence="7">CHK180-2868</strain>
    </source>
</reference>
<evidence type="ECO:0000313" key="7">
    <source>
        <dbReference type="EMBL" id="HIR06047.1"/>
    </source>
</evidence>
<protein>
    <recommendedName>
        <fullName evidence="4">2-dehydropantoate 2-reductase</fullName>
        <ecNumber evidence="4">1.1.1.169</ecNumber>
    </recommendedName>
    <alternativeName>
        <fullName evidence="4">Ketopantoate reductase</fullName>
    </alternativeName>
</protein>
<evidence type="ECO:0000313" key="8">
    <source>
        <dbReference type="Proteomes" id="UP000824250"/>
    </source>
</evidence>
<dbReference type="Proteomes" id="UP000824250">
    <property type="component" value="Unassembled WGS sequence"/>
</dbReference>
<dbReference type="FunFam" id="1.10.1040.10:FF:000017">
    <property type="entry name" value="2-dehydropantoate 2-reductase"/>
    <property type="match status" value="1"/>
</dbReference>
<comment type="similarity">
    <text evidence="1 4">Belongs to the ketopantoate reductase family.</text>
</comment>
<dbReference type="InterPro" id="IPR051402">
    <property type="entry name" value="KPR-Related"/>
</dbReference>
<dbReference type="GO" id="GO:0008677">
    <property type="term" value="F:2-dehydropantoate 2-reductase activity"/>
    <property type="evidence" value="ECO:0007669"/>
    <property type="project" value="UniProtKB-EC"/>
</dbReference>
<proteinExistence type="inferred from homology"/>
<evidence type="ECO:0000256" key="3">
    <source>
        <dbReference type="ARBA" id="ARBA00023002"/>
    </source>
</evidence>
<dbReference type="GO" id="GO:0005737">
    <property type="term" value="C:cytoplasm"/>
    <property type="evidence" value="ECO:0007669"/>
    <property type="project" value="TreeGrafter"/>
</dbReference>
<dbReference type="Gene3D" id="3.40.50.720">
    <property type="entry name" value="NAD(P)-binding Rossmann-like Domain"/>
    <property type="match status" value="1"/>
</dbReference>
<dbReference type="InterPro" id="IPR003710">
    <property type="entry name" value="ApbA"/>
</dbReference>
<comment type="function">
    <text evidence="4">Catalyzes the NADPH-dependent reduction of ketopantoate into pantoic acid.</text>
</comment>
<dbReference type="InterPro" id="IPR013328">
    <property type="entry name" value="6PGD_dom2"/>
</dbReference>
<gene>
    <name evidence="7" type="ORF">IAB28_08805</name>
</gene>
<dbReference type="Gene3D" id="1.10.1040.10">
    <property type="entry name" value="N-(1-d-carboxylethyl)-l-norvaline Dehydrogenase, domain 2"/>
    <property type="match status" value="1"/>
</dbReference>
<organism evidence="7 8">
    <name type="scientific">Candidatus Copromonas faecavium</name>
    <name type="common">nom. illeg.</name>
    <dbReference type="NCBI Taxonomy" id="2840740"/>
    <lineage>
        <taxon>Bacteria</taxon>
        <taxon>Bacillati</taxon>
        <taxon>Bacillota</taxon>
        <taxon>Clostridia</taxon>
        <taxon>Lachnospirales</taxon>
        <taxon>Lachnospiraceae</taxon>
        <taxon>Candidatus Copromonas (nom. illeg.)</taxon>
    </lineage>
</organism>
<dbReference type="GO" id="GO:0015940">
    <property type="term" value="P:pantothenate biosynthetic process"/>
    <property type="evidence" value="ECO:0007669"/>
    <property type="project" value="UniProtKB-KW"/>
</dbReference>
<dbReference type="Pfam" id="PF08546">
    <property type="entry name" value="ApbA_C"/>
    <property type="match status" value="1"/>
</dbReference>
<dbReference type="SUPFAM" id="SSF48179">
    <property type="entry name" value="6-phosphogluconate dehydrogenase C-terminal domain-like"/>
    <property type="match status" value="1"/>
</dbReference>
<evidence type="ECO:0000259" key="6">
    <source>
        <dbReference type="Pfam" id="PF08546"/>
    </source>
</evidence>